<proteinExistence type="predicted"/>
<dbReference type="EMBL" id="VOOR01000010">
    <property type="protein sequence ID" value="TXB64950.1"/>
    <property type="molecule type" value="Genomic_DNA"/>
</dbReference>
<gene>
    <name evidence="1" type="ORF">FRY97_06925</name>
</gene>
<protein>
    <submittedName>
        <fullName evidence="1">Uncharacterized protein</fullName>
    </submittedName>
</protein>
<name>A0A5C6RTG7_9BACT</name>
<dbReference type="Proteomes" id="UP000321580">
    <property type="component" value="Unassembled WGS sequence"/>
</dbReference>
<comment type="caution">
    <text evidence="1">The sequence shown here is derived from an EMBL/GenBank/DDBJ whole genome shotgun (WGS) entry which is preliminary data.</text>
</comment>
<sequence length="305" mass="31118">MEKGLRVSTLLLLILLVYSNGLFAQLDCCDAELYDGSTLNVASISGSNTNDSYAGTCLFGGENDAYFLYFEAATSGTFEMLITPNNLGADFDFAILANACPGNPGAQQVACNWTGPVTNPPFSHTGIASNPQNSWGVQGGQEWENTINLTAGTQYVIILDNITENGVGFTIETGGTATLVAPDNNSGNDPVINPVGPFCPDDPSVTLTANPPGGTWGGAASASGVFSPVLRGPGVHTVTYSVPGAGICPPEAEIQITVLTNPNPIINPPPTACANGSPFFMTASPAGGTWGGAAAPNGQVSPSAL</sequence>
<reference evidence="1 2" key="1">
    <citation type="submission" date="2019-08" db="EMBL/GenBank/DDBJ databases">
        <title>Genome of Phaeodactylibacter luteus.</title>
        <authorList>
            <person name="Bowman J.P."/>
        </authorList>
    </citation>
    <scope>NUCLEOTIDE SEQUENCE [LARGE SCALE GENOMIC DNA]</scope>
    <source>
        <strain evidence="1 2">KCTC 42180</strain>
    </source>
</reference>
<dbReference type="AlphaFoldDB" id="A0A5C6RTG7"/>
<dbReference type="RefSeq" id="WP_211356824.1">
    <property type="nucleotide sequence ID" value="NZ_VOOR01000010.1"/>
</dbReference>
<evidence type="ECO:0000313" key="2">
    <source>
        <dbReference type="Proteomes" id="UP000321580"/>
    </source>
</evidence>
<keyword evidence="2" id="KW-1185">Reference proteome</keyword>
<feature type="non-terminal residue" evidence="1">
    <location>
        <position position="305"/>
    </location>
</feature>
<evidence type="ECO:0000313" key="1">
    <source>
        <dbReference type="EMBL" id="TXB64950.1"/>
    </source>
</evidence>
<organism evidence="1 2">
    <name type="scientific">Phaeodactylibacter luteus</name>
    <dbReference type="NCBI Taxonomy" id="1564516"/>
    <lineage>
        <taxon>Bacteria</taxon>
        <taxon>Pseudomonadati</taxon>
        <taxon>Bacteroidota</taxon>
        <taxon>Saprospiria</taxon>
        <taxon>Saprospirales</taxon>
        <taxon>Haliscomenobacteraceae</taxon>
        <taxon>Phaeodactylibacter</taxon>
    </lineage>
</organism>
<accession>A0A5C6RTG7</accession>